<gene>
    <name evidence="2" type="ORF">CMASS_02630</name>
</gene>
<sequence length="105" mass="11757">MKFRRTPNPNRNHPQFCPYCSGTQLFPNEEDDFAWSCQECLRVFSVRFFGQDELDSAPLPAHSTNEALQESLRKREHSTAVEPGQSAAGEDEARKSDEPGTPGTA</sequence>
<feature type="region of interest" description="Disordered" evidence="1">
    <location>
        <begin position="55"/>
        <end position="105"/>
    </location>
</feature>
<evidence type="ECO:0000313" key="3">
    <source>
        <dbReference type="Proteomes" id="UP001220064"/>
    </source>
</evidence>
<dbReference type="RefSeq" id="WP_022862587.1">
    <property type="nucleotide sequence ID" value="NZ_ATVG01000003.1"/>
</dbReference>
<organism evidence="2 3">
    <name type="scientific">Corynebacterium massiliense DSM 45435</name>
    <dbReference type="NCBI Taxonomy" id="1121364"/>
    <lineage>
        <taxon>Bacteria</taxon>
        <taxon>Bacillati</taxon>
        <taxon>Actinomycetota</taxon>
        <taxon>Actinomycetes</taxon>
        <taxon>Mycobacteriales</taxon>
        <taxon>Corynebacteriaceae</taxon>
        <taxon>Corynebacterium</taxon>
    </lineage>
</organism>
<evidence type="ECO:0000256" key="1">
    <source>
        <dbReference type="SAM" id="MobiDB-lite"/>
    </source>
</evidence>
<name>A0ABY7U5L7_9CORY</name>
<dbReference type="EMBL" id="CP063189">
    <property type="protein sequence ID" value="WCZ31985.1"/>
    <property type="molecule type" value="Genomic_DNA"/>
</dbReference>
<protein>
    <recommendedName>
        <fullName evidence="4">Ferredoxin-like protein, involved in electron-transfer</fullName>
    </recommendedName>
</protein>
<reference evidence="2 3" key="1">
    <citation type="submission" date="2020-10" db="EMBL/GenBank/DDBJ databases">
        <title>Complete genome sequence of Corynebacterium massiliense DSM 45435, type strain of Corynebacterium massiliense.</title>
        <authorList>
            <person name="Busche T."/>
            <person name="Kalinowski J."/>
            <person name="Ruckert C."/>
        </authorList>
    </citation>
    <scope>NUCLEOTIDE SEQUENCE [LARGE SCALE GENOMIC DNA]</scope>
    <source>
        <strain evidence="2 3">DSM 45435</strain>
    </source>
</reference>
<proteinExistence type="predicted"/>
<evidence type="ECO:0008006" key="4">
    <source>
        <dbReference type="Google" id="ProtNLM"/>
    </source>
</evidence>
<dbReference type="Proteomes" id="UP001220064">
    <property type="component" value="Chromosome"/>
</dbReference>
<keyword evidence="3" id="KW-1185">Reference proteome</keyword>
<evidence type="ECO:0000313" key="2">
    <source>
        <dbReference type="EMBL" id="WCZ31985.1"/>
    </source>
</evidence>
<accession>A0ABY7U5L7</accession>